<dbReference type="EMBL" id="QOIP01000008">
    <property type="protein sequence ID" value="RLU19351.1"/>
    <property type="molecule type" value="Genomic_DNA"/>
</dbReference>
<dbReference type="AlphaFoldDB" id="A0A3L8DGB2"/>
<proteinExistence type="predicted"/>
<evidence type="ECO:0000313" key="1">
    <source>
        <dbReference type="EMBL" id="RLU19351.1"/>
    </source>
</evidence>
<protein>
    <submittedName>
        <fullName evidence="1">Uncharacterized protein</fullName>
    </submittedName>
</protein>
<reference evidence="1" key="1">
    <citation type="journal article" date="2018" name="Genome Res.">
        <title>The genomic architecture and molecular evolution of ant odorant receptors.</title>
        <authorList>
            <person name="McKenzie S.K."/>
            <person name="Kronauer D.J.C."/>
        </authorList>
    </citation>
    <scope>NUCLEOTIDE SEQUENCE [LARGE SCALE GENOMIC DNA]</scope>
    <source>
        <strain evidence="1">Clonal line C1</strain>
    </source>
</reference>
<dbReference type="Proteomes" id="UP000279307">
    <property type="component" value="Chromosome 8"/>
</dbReference>
<reference evidence="1" key="2">
    <citation type="submission" date="2018-07" db="EMBL/GenBank/DDBJ databases">
        <authorList>
            <person name="Mckenzie S.K."/>
            <person name="Kronauer D.J.C."/>
        </authorList>
    </citation>
    <scope>NUCLEOTIDE SEQUENCE</scope>
    <source>
        <strain evidence="1">Clonal line C1</strain>
    </source>
</reference>
<accession>A0A3L8DGB2</accession>
<comment type="caution">
    <text evidence="1">The sequence shown here is derived from an EMBL/GenBank/DDBJ whole genome shotgun (WGS) entry which is preliminary data.</text>
</comment>
<sequence>MSATLQLNCQNIHSPDDFSVPMCMCRDTRGALSEAEKQKENRGRRNVRTYMEPDMSVFKHEERKLSKSILHSHRSGRSRAVATPLSLIAADAHVDVDAGECDAGRGCGDGTAHRTDGYIAHTRIARG</sequence>
<gene>
    <name evidence="1" type="ORF">DMN91_007908</name>
</gene>
<name>A0A3L8DGB2_OOCBI</name>
<organism evidence="1">
    <name type="scientific">Ooceraea biroi</name>
    <name type="common">Clonal raider ant</name>
    <name type="synonym">Cerapachys biroi</name>
    <dbReference type="NCBI Taxonomy" id="2015173"/>
    <lineage>
        <taxon>Eukaryota</taxon>
        <taxon>Metazoa</taxon>
        <taxon>Ecdysozoa</taxon>
        <taxon>Arthropoda</taxon>
        <taxon>Hexapoda</taxon>
        <taxon>Insecta</taxon>
        <taxon>Pterygota</taxon>
        <taxon>Neoptera</taxon>
        <taxon>Endopterygota</taxon>
        <taxon>Hymenoptera</taxon>
        <taxon>Apocrita</taxon>
        <taxon>Aculeata</taxon>
        <taxon>Formicoidea</taxon>
        <taxon>Formicidae</taxon>
        <taxon>Dorylinae</taxon>
        <taxon>Ooceraea</taxon>
    </lineage>
</organism>